<dbReference type="GO" id="GO:0008270">
    <property type="term" value="F:zinc ion binding"/>
    <property type="evidence" value="ECO:0007669"/>
    <property type="project" value="UniProtKB-KW"/>
</dbReference>
<keyword evidence="5" id="KW-0808">Transferase</keyword>
<keyword evidence="10" id="KW-0862">Zinc</keyword>
<keyword evidence="3" id="KW-0150">Chloroplast</keyword>
<evidence type="ECO:0000313" key="20">
    <source>
        <dbReference type="EMBL" id="PNW71935.1"/>
    </source>
</evidence>
<keyword evidence="11" id="KW-0809">Transit peptide</keyword>
<dbReference type="AlphaFoldDB" id="A0A2K3CUH6"/>
<evidence type="ECO:0000313" key="21">
    <source>
        <dbReference type="Proteomes" id="UP000006906"/>
    </source>
</evidence>
<dbReference type="OrthoDB" id="552275at2759"/>
<evidence type="ECO:0000256" key="10">
    <source>
        <dbReference type="ARBA" id="ARBA00022833"/>
    </source>
</evidence>
<evidence type="ECO:0000256" key="7">
    <source>
        <dbReference type="ARBA" id="ARBA00022723"/>
    </source>
</evidence>
<evidence type="ECO:0000256" key="11">
    <source>
        <dbReference type="ARBA" id="ARBA00022946"/>
    </source>
</evidence>
<evidence type="ECO:0000259" key="19">
    <source>
        <dbReference type="PROSITE" id="PS50865"/>
    </source>
</evidence>
<dbReference type="RefSeq" id="XP_042915865.1">
    <property type="nucleotide sequence ID" value="XM_043071163.1"/>
</dbReference>
<dbReference type="PROSITE" id="PS50865">
    <property type="entry name" value="ZF_MYND_2"/>
    <property type="match status" value="1"/>
</dbReference>
<accession>A0A2K3CUH6</accession>
<proteinExistence type="inferred from homology"/>
<keyword evidence="12" id="KW-1133">Transmembrane helix</keyword>
<dbReference type="PANTHER" id="PTHR32523:SF8">
    <property type="entry name" value="DOLICHOL KINASE"/>
    <property type="match status" value="1"/>
</dbReference>
<evidence type="ECO:0000256" key="12">
    <source>
        <dbReference type="ARBA" id="ARBA00022989"/>
    </source>
</evidence>
<keyword evidence="7" id="KW-0479">Metal-binding</keyword>
<dbReference type="PANTHER" id="PTHR32523">
    <property type="entry name" value="PHYTOL KINASE 1, CHLOROPLASTIC"/>
    <property type="match status" value="1"/>
</dbReference>
<sequence length="1250" mass="126058">MSRLMEEYTRKAAAYEAALSKIASTNRPVNSTALLWEIKETLYAGVGKGSQASSPSDLQTLHRALNGSRVISLGAKLTQQLATVAEEAENAGVIERLGPQKAREARLALGQALCLCLDGIADAGRGLTHAGPPDHAEFMARIRNPRTHPVNDLVTDLTLPDTMKALAAAARFVRCRLWPLAEEELAAAAVAEQGQGQGEAGAGEEQGEEEASQGAGGAAAGSSAADAPPINTKVKIKRLNDSIRVMKLDPVDADSAAQLVRQAGAAGGALLLSACAALHGAVGVVRHECDVMNSATPFAQALLGSLISTQALDEIAAAFLAAPPPPQPPSAAPYTSVYCMAFMTLTDVLTDVCGLAGPCGPGPIQLLTQPALLRLRYEMLEQVAATAPGGADEGIEGIGNAGGGRGTGAAVGLAAAGGAARVRLWPVMQRDTLRAVFGPRVQLTRSMFTFVVNAAGAPIAAQQHSEAACDRAAVMAFPDRRRAVALAAAASRALAARLEHLGAAGAAEPSAEARVTPRMLYDAAQHFPPVVHALVGAAPPREAAALVGDALLMYGWLLRCLVTPAGLAGAGRGGLETDSEKLMPFCTTYTIQDSPLNDDPLFKAWRRMTPLQRAAAAARALAARIPQSMDGVARQLAAQGEVPLEAVAGSADLVTLLLRAQLQRWRARLAAALAAREEAEATEAAEGAEEGVAGAGAAVLPPLPAPPSISELGLLLTAVKVIRCEAERLAAENAAAAASSSGNSSSSGSSSSSRAALLPALLQGAEPVHWVLAEHLMRWVGHREGGLASLLPELQPAAAAAAAATAGGSSSSASKAGKGKSKSGCSTATGGGGAAAAERLALGEAQRVVLEAMALAGVAVMQLYGEMLAAAVRHWDEQDGQQAQPGSAAPPRRAAAAGAGAAAASKQELCERLAVIAVQLLVLVALLPPPVLLAAPMPPQRLMPLLARALLHVQKQLGLGGGGGDNKGGKKKQGGGGGGGGGAAAPQEWTAAMDGWRELVLRLSAEPRLCAACVPGWLWGARRTDGGKVGGGKAGGGKAGGGRREVDSLQVDLTAVAAAGVEAAAAGAGASASAAASASTPPAAAAGAAEAGTSGGGGAPGVAVRGPVLLVRGAVVASTLASAGAEWSSQAWLQHQQQVVSLAQATLRAEHRDGGGDEAAYEGWRQAAAALPGGGEEGILGPAAARLCGNPRCSNFGGASEAALELKKCTACRAVRYCGAGCQKEHWRAGHKEACRRPPPSDTAGTQPAG</sequence>
<comment type="similarity">
    <text evidence="2">Belongs to the polyprenol kinase family.</text>
</comment>
<keyword evidence="21" id="KW-1185">Reference proteome</keyword>
<protein>
    <recommendedName>
        <fullName evidence="15">phytol kinase</fullName>
        <ecNumber evidence="15">2.7.1.182</ecNumber>
    </recommendedName>
</protein>
<keyword evidence="13" id="KW-0472">Membrane</keyword>
<feature type="region of interest" description="Disordered" evidence="18">
    <location>
        <begin position="961"/>
        <end position="986"/>
    </location>
</feature>
<dbReference type="SUPFAM" id="SSF144232">
    <property type="entry name" value="HIT/MYND zinc finger-like"/>
    <property type="match status" value="1"/>
</dbReference>
<keyword evidence="9" id="KW-0418">Kinase</keyword>
<dbReference type="GO" id="GO:0016020">
    <property type="term" value="C:membrane"/>
    <property type="evidence" value="ECO:0007669"/>
    <property type="project" value="UniProtKB-SubCell"/>
</dbReference>
<feature type="region of interest" description="Disordered" evidence="18">
    <location>
        <begin position="1231"/>
        <end position="1250"/>
    </location>
</feature>
<dbReference type="Proteomes" id="UP000006906">
    <property type="component" value="Chromosome 16"/>
</dbReference>
<dbReference type="KEGG" id="cre:CHLRE_16g671050v5"/>
<keyword evidence="6" id="KW-0812">Transmembrane</keyword>
<organism evidence="20 21">
    <name type="scientific">Chlamydomonas reinhardtii</name>
    <name type="common">Chlamydomonas smithii</name>
    <dbReference type="NCBI Taxonomy" id="3055"/>
    <lineage>
        <taxon>Eukaryota</taxon>
        <taxon>Viridiplantae</taxon>
        <taxon>Chlorophyta</taxon>
        <taxon>core chlorophytes</taxon>
        <taxon>Chlorophyceae</taxon>
        <taxon>CS clade</taxon>
        <taxon>Chlamydomonadales</taxon>
        <taxon>Chlamydomonadaceae</taxon>
        <taxon>Chlamydomonas</taxon>
    </lineage>
</organism>
<dbReference type="InterPro" id="IPR039606">
    <property type="entry name" value="Phytol/farnesol_kinase"/>
</dbReference>
<evidence type="ECO:0000256" key="14">
    <source>
        <dbReference type="ARBA" id="ARBA00024015"/>
    </source>
</evidence>
<reference evidence="20 21" key="1">
    <citation type="journal article" date="2007" name="Science">
        <title>The Chlamydomonas genome reveals the evolution of key animal and plant functions.</title>
        <authorList>
            <person name="Merchant S.S."/>
            <person name="Prochnik S.E."/>
            <person name="Vallon O."/>
            <person name="Harris E.H."/>
            <person name="Karpowicz S.J."/>
            <person name="Witman G.B."/>
            <person name="Terry A."/>
            <person name="Salamov A."/>
            <person name="Fritz-Laylin L.K."/>
            <person name="Marechal-Drouard L."/>
            <person name="Marshall W.F."/>
            <person name="Qu L.H."/>
            <person name="Nelson D.R."/>
            <person name="Sanderfoot A.A."/>
            <person name="Spalding M.H."/>
            <person name="Kapitonov V.V."/>
            <person name="Ren Q."/>
            <person name="Ferris P."/>
            <person name="Lindquist E."/>
            <person name="Shapiro H."/>
            <person name="Lucas S.M."/>
            <person name="Grimwood J."/>
            <person name="Schmutz J."/>
            <person name="Cardol P."/>
            <person name="Cerutti H."/>
            <person name="Chanfreau G."/>
            <person name="Chen C.L."/>
            <person name="Cognat V."/>
            <person name="Croft M.T."/>
            <person name="Dent R."/>
            <person name="Dutcher S."/>
            <person name="Fernandez E."/>
            <person name="Fukuzawa H."/>
            <person name="Gonzalez-Ballester D."/>
            <person name="Gonzalez-Halphen D."/>
            <person name="Hallmann A."/>
            <person name="Hanikenne M."/>
            <person name="Hippler M."/>
            <person name="Inwood W."/>
            <person name="Jabbari K."/>
            <person name="Kalanon M."/>
            <person name="Kuras R."/>
            <person name="Lefebvre P.A."/>
            <person name="Lemaire S.D."/>
            <person name="Lobanov A.V."/>
            <person name="Lohr M."/>
            <person name="Manuell A."/>
            <person name="Meier I."/>
            <person name="Mets L."/>
            <person name="Mittag M."/>
            <person name="Mittelmeier T."/>
            <person name="Moroney J.V."/>
            <person name="Moseley J."/>
            <person name="Napoli C."/>
            <person name="Nedelcu A.M."/>
            <person name="Niyogi K."/>
            <person name="Novoselov S.V."/>
            <person name="Paulsen I.T."/>
            <person name="Pazour G."/>
            <person name="Purton S."/>
            <person name="Ral J.P."/>
            <person name="Riano-Pachon D.M."/>
            <person name="Riekhof W."/>
            <person name="Rymarquis L."/>
            <person name="Schroda M."/>
            <person name="Stern D."/>
            <person name="Umen J."/>
            <person name="Willows R."/>
            <person name="Wilson N."/>
            <person name="Zimmer S.L."/>
            <person name="Allmer J."/>
            <person name="Balk J."/>
            <person name="Bisova K."/>
            <person name="Chen C.J."/>
            <person name="Elias M."/>
            <person name="Gendler K."/>
            <person name="Hauser C."/>
            <person name="Lamb M.R."/>
            <person name="Ledford H."/>
            <person name="Long J.C."/>
            <person name="Minagawa J."/>
            <person name="Page M.D."/>
            <person name="Pan J."/>
            <person name="Pootakham W."/>
            <person name="Roje S."/>
            <person name="Rose A."/>
            <person name="Stahlberg E."/>
            <person name="Terauchi A.M."/>
            <person name="Yang P."/>
            <person name="Ball S."/>
            <person name="Bowler C."/>
            <person name="Dieckmann C.L."/>
            <person name="Gladyshev V.N."/>
            <person name="Green P."/>
            <person name="Jorgensen R."/>
            <person name="Mayfield S."/>
            <person name="Mueller-Roeber B."/>
            <person name="Rajamani S."/>
            <person name="Sayre R.T."/>
            <person name="Brokstein P."/>
            <person name="Dubchak I."/>
            <person name="Goodstein D."/>
            <person name="Hornick L."/>
            <person name="Huang Y.W."/>
            <person name="Jhaveri J."/>
            <person name="Luo Y."/>
            <person name="Martinez D."/>
            <person name="Ngau W.C."/>
            <person name="Otillar B."/>
            <person name="Poliakov A."/>
            <person name="Porter A."/>
            <person name="Szajkowski L."/>
            <person name="Werner G."/>
            <person name="Zhou K."/>
            <person name="Grigoriev I.V."/>
            <person name="Rokhsar D.S."/>
            <person name="Grossman A.R."/>
        </authorList>
    </citation>
    <scope>NUCLEOTIDE SEQUENCE [LARGE SCALE GENOMIC DNA]</scope>
    <source>
        <strain evidence="21">CC-503</strain>
    </source>
</reference>
<comment type="subcellular location">
    <subcellularLocation>
        <location evidence="1">Plastid</location>
        <location evidence="1">Chloroplast membrane</location>
        <topology evidence="1">Multi-pass membrane protein</topology>
    </subcellularLocation>
</comment>
<evidence type="ECO:0000256" key="9">
    <source>
        <dbReference type="ARBA" id="ARBA00022777"/>
    </source>
</evidence>
<evidence type="ECO:0000256" key="2">
    <source>
        <dbReference type="ARBA" id="ARBA00010794"/>
    </source>
</evidence>
<evidence type="ECO:0000256" key="15">
    <source>
        <dbReference type="ARBA" id="ARBA00039024"/>
    </source>
</evidence>
<feature type="compositionally biased region" description="Gly residues" evidence="18">
    <location>
        <begin position="1027"/>
        <end position="1040"/>
    </location>
</feature>
<dbReference type="GO" id="GO:0010276">
    <property type="term" value="F:phytol kinase activity"/>
    <property type="evidence" value="ECO:0007669"/>
    <property type="project" value="UniProtKB-EC"/>
</dbReference>
<dbReference type="GeneID" id="66056640"/>
<dbReference type="Pfam" id="PF01753">
    <property type="entry name" value="zf-MYND"/>
    <property type="match status" value="1"/>
</dbReference>
<feature type="region of interest" description="Disordered" evidence="18">
    <location>
        <begin position="191"/>
        <end position="227"/>
    </location>
</feature>
<evidence type="ECO:0000256" key="17">
    <source>
        <dbReference type="PROSITE-ProRule" id="PRU00134"/>
    </source>
</evidence>
<name>A0A2K3CUH6_CHLRE</name>
<dbReference type="GO" id="GO:0009507">
    <property type="term" value="C:chloroplast"/>
    <property type="evidence" value="ECO:0007669"/>
    <property type="project" value="UniProtKB-SubCell"/>
</dbReference>
<evidence type="ECO:0000256" key="18">
    <source>
        <dbReference type="SAM" id="MobiDB-lite"/>
    </source>
</evidence>
<feature type="compositionally biased region" description="Gly residues" evidence="18">
    <location>
        <begin position="974"/>
        <end position="983"/>
    </location>
</feature>
<dbReference type="Gramene" id="PNW71935">
    <property type="protein sequence ID" value="PNW71935"/>
    <property type="gene ID" value="CHLRE_16g671050v5"/>
</dbReference>
<keyword evidence="4" id="KW-0934">Plastid</keyword>
<comment type="pathway">
    <text evidence="14">Cofactor biosynthesis; tocopherol biosynthesis.</text>
</comment>
<dbReference type="EMBL" id="CM008977">
    <property type="protein sequence ID" value="PNW71935.1"/>
    <property type="molecule type" value="Genomic_DNA"/>
</dbReference>
<evidence type="ECO:0000256" key="4">
    <source>
        <dbReference type="ARBA" id="ARBA00022640"/>
    </source>
</evidence>
<evidence type="ECO:0000256" key="6">
    <source>
        <dbReference type="ARBA" id="ARBA00022692"/>
    </source>
</evidence>
<gene>
    <name evidence="20" type="ORF">CHLRE_16g671050v5</name>
</gene>
<evidence type="ECO:0000256" key="16">
    <source>
        <dbReference type="ARBA" id="ARBA00048889"/>
    </source>
</evidence>
<dbReference type="Gene3D" id="6.10.140.2220">
    <property type="match status" value="1"/>
</dbReference>
<keyword evidence="8 17" id="KW-0863">Zinc-finger</keyword>
<evidence type="ECO:0000256" key="8">
    <source>
        <dbReference type="ARBA" id="ARBA00022771"/>
    </source>
</evidence>
<comment type="catalytic activity">
    <reaction evidence="16">
        <text>phytol + CTP = phytyl phosphate + CDP + H(+)</text>
        <dbReference type="Rhea" id="RHEA:38055"/>
        <dbReference type="ChEBI" id="CHEBI:15378"/>
        <dbReference type="ChEBI" id="CHEBI:17327"/>
        <dbReference type="ChEBI" id="CHEBI:37563"/>
        <dbReference type="ChEBI" id="CHEBI:58069"/>
        <dbReference type="ChEBI" id="CHEBI:75483"/>
        <dbReference type="EC" id="2.7.1.182"/>
    </reaction>
</comment>
<evidence type="ECO:0000256" key="3">
    <source>
        <dbReference type="ARBA" id="ARBA00022528"/>
    </source>
</evidence>
<dbReference type="InterPro" id="IPR002893">
    <property type="entry name" value="Znf_MYND"/>
</dbReference>
<feature type="region of interest" description="Disordered" evidence="18">
    <location>
        <begin position="1025"/>
        <end position="1044"/>
    </location>
</feature>
<evidence type="ECO:0000256" key="1">
    <source>
        <dbReference type="ARBA" id="ARBA00004508"/>
    </source>
</evidence>
<feature type="compositionally biased region" description="Low complexity" evidence="18">
    <location>
        <begin position="808"/>
        <end position="828"/>
    </location>
</feature>
<evidence type="ECO:0000256" key="5">
    <source>
        <dbReference type="ARBA" id="ARBA00022679"/>
    </source>
</evidence>
<feature type="region of interest" description="Disordered" evidence="18">
    <location>
        <begin position="808"/>
        <end position="829"/>
    </location>
</feature>
<dbReference type="InParanoid" id="A0A2K3CUH6"/>
<dbReference type="EC" id="2.7.1.182" evidence="15"/>
<feature type="domain" description="MYND-type" evidence="19">
    <location>
        <begin position="1193"/>
        <end position="1235"/>
    </location>
</feature>
<evidence type="ECO:0000256" key="13">
    <source>
        <dbReference type="ARBA" id="ARBA00023136"/>
    </source>
</evidence>